<accession>G9P8D7</accession>
<evidence type="ECO:0000313" key="2">
    <source>
        <dbReference type="Proteomes" id="UP000005426"/>
    </source>
</evidence>
<sequence length="87" mass="9702">MTPSPLLGPEARIDIPSLRNLALFRATDDNPSLFDRLLITAARCMTLKSDANEMPLEFNTDILHRCGHCGCRFYKRRSPLSALAVKG</sequence>
<protein>
    <submittedName>
        <fullName evidence="1">Uncharacterized protein</fullName>
    </submittedName>
</protein>
<organism evidence="1 2">
    <name type="scientific">Hypocrea atroviridis (strain ATCC 20476 / IMI 206040)</name>
    <name type="common">Trichoderma atroviride</name>
    <dbReference type="NCBI Taxonomy" id="452589"/>
    <lineage>
        <taxon>Eukaryota</taxon>
        <taxon>Fungi</taxon>
        <taxon>Dikarya</taxon>
        <taxon>Ascomycota</taxon>
        <taxon>Pezizomycotina</taxon>
        <taxon>Sordariomycetes</taxon>
        <taxon>Hypocreomycetidae</taxon>
        <taxon>Hypocreales</taxon>
        <taxon>Hypocreaceae</taxon>
        <taxon>Trichoderma</taxon>
    </lineage>
</organism>
<name>G9P8D7_HYPAI</name>
<keyword evidence="2" id="KW-1185">Reference proteome</keyword>
<proteinExistence type="predicted"/>
<dbReference type="Proteomes" id="UP000005426">
    <property type="component" value="Unassembled WGS sequence"/>
</dbReference>
<dbReference type="HOGENOM" id="CLU_2483643_0_0_1"/>
<gene>
    <name evidence="1" type="ORF">TRIATDRAFT_301657</name>
</gene>
<dbReference type="EMBL" id="ABDG02000027">
    <property type="protein sequence ID" value="EHK40930.1"/>
    <property type="molecule type" value="Genomic_DNA"/>
</dbReference>
<reference evidence="1 2" key="1">
    <citation type="journal article" date="2011" name="Genome Biol.">
        <title>Comparative genome sequence analysis underscores mycoparasitism as the ancestral life style of Trichoderma.</title>
        <authorList>
            <person name="Kubicek C.P."/>
            <person name="Herrera-Estrella A."/>
            <person name="Seidl-Seiboth V."/>
            <person name="Martinez D.A."/>
            <person name="Druzhinina I.S."/>
            <person name="Thon M."/>
            <person name="Zeilinger S."/>
            <person name="Casas-Flores S."/>
            <person name="Horwitz B.A."/>
            <person name="Mukherjee P.K."/>
            <person name="Mukherjee M."/>
            <person name="Kredics L."/>
            <person name="Alcaraz L.D."/>
            <person name="Aerts A."/>
            <person name="Antal Z."/>
            <person name="Atanasova L."/>
            <person name="Cervantes-Badillo M.G."/>
            <person name="Challacombe J."/>
            <person name="Chertkov O."/>
            <person name="McCluskey K."/>
            <person name="Coulpier F."/>
            <person name="Deshpande N."/>
            <person name="von Doehren H."/>
            <person name="Ebbole D.J."/>
            <person name="Esquivel-Naranjo E.U."/>
            <person name="Fekete E."/>
            <person name="Flipphi M."/>
            <person name="Glaser F."/>
            <person name="Gomez-Rodriguez E.Y."/>
            <person name="Gruber S."/>
            <person name="Han C."/>
            <person name="Henrissat B."/>
            <person name="Hermosa R."/>
            <person name="Hernandez-Onate M."/>
            <person name="Karaffa L."/>
            <person name="Kosti I."/>
            <person name="Le Crom S."/>
            <person name="Lindquist E."/>
            <person name="Lucas S."/>
            <person name="Luebeck M."/>
            <person name="Luebeck P.S."/>
            <person name="Margeot A."/>
            <person name="Metz B."/>
            <person name="Misra M."/>
            <person name="Nevalainen H."/>
            <person name="Omann M."/>
            <person name="Packer N."/>
            <person name="Perrone G."/>
            <person name="Uresti-Rivera E.E."/>
            <person name="Salamov A."/>
            <person name="Schmoll M."/>
            <person name="Seiboth B."/>
            <person name="Shapiro H."/>
            <person name="Sukno S."/>
            <person name="Tamayo-Ramos J.A."/>
            <person name="Tisch D."/>
            <person name="Wiest A."/>
            <person name="Wilkinson H.H."/>
            <person name="Zhang M."/>
            <person name="Coutinho P.M."/>
            <person name="Kenerley C.M."/>
            <person name="Monte E."/>
            <person name="Baker S.E."/>
            <person name="Grigoriev I.V."/>
        </authorList>
    </citation>
    <scope>NUCLEOTIDE SEQUENCE [LARGE SCALE GENOMIC DNA]</scope>
    <source>
        <strain evidence="2">ATCC 20476 / IMI 206040</strain>
    </source>
</reference>
<comment type="caution">
    <text evidence="1">The sequence shown here is derived from an EMBL/GenBank/DDBJ whole genome shotgun (WGS) entry which is preliminary data.</text>
</comment>
<dbReference type="AlphaFoldDB" id="G9P8D7"/>
<evidence type="ECO:0000313" key="1">
    <source>
        <dbReference type="EMBL" id="EHK40930.1"/>
    </source>
</evidence>